<accession>A0ABT2N222</accession>
<evidence type="ECO:0000313" key="3">
    <source>
        <dbReference type="Proteomes" id="UP001525961"/>
    </source>
</evidence>
<protein>
    <submittedName>
        <fullName evidence="2">STAS-like domain-containing protein</fullName>
    </submittedName>
</protein>
<organism evidence="2 3">
    <name type="scientific">Laspinema olomoucense D3b</name>
    <dbReference type="NCBI Taxonomy" id="2953688"/>
    <lineage>
        <taxon>Bacteria</taxon>
        <taxon>Bacillati</taxon>
        <taxon>Cyanobacteriota</taxon>
        <taxon>Cyanophyceae</taxon>
        <taxon>Oscillatoriophycideae</taxon>
        <taxon>Oscillatoriales</taxon>
        <taxon>Laspinemataceae</taxon>
        <taxon>Laspinema</taxon>
        <taxon>Laspinema olomoucense</taxon>
    </lineage>
</organism>
<reference evidence="2 3" key="1">
    <citation type="journal article" date="2022" name="Front. Microbiol.">
        <title>High genomic differentiation and limited gene flow indicate recent cryptic speciation within the genus Laspinema (cyanobacteria).</title>
        <authorList>
            <person name="Stanojkovic A."/>
            <person name="Skoupy S."/>
            <person name="Skaloud P."/>
            <person name="Dvorak P."/>
        </authorList>
    </citation>
    <scope>NUCLEOTIDE SEQUENCE [LARGE SCALE GENOMIC DNA]</scope>
    <source>
        <strain evidence="2 3">D3b</strain>
    </source>
</reference>
<dbReference type="Pfam" id="PF14213">
    <property type="entry name" value="DUF4325"/>
    <property type="match status" value="1"/>
</dbReference>
<proteinExistence type="predicted"/>
<name>A0ABT2N222_9CYAN</name>
<gene>
    <name evidence="2" type="ORF">NG792_03195</name>
</gene>
<dbReference type="InterPro" id="IPR025474">
    <property type="entry name" value="DUF4325"/>
</dbReference>
<keyword evidence="3" id="KW-1185">Reference proteome</keyword>
<feature type="domain" description="DUF4325" evidence="1">
    <location>
        <begin position="18"/>
        <end position="78"/>
    </location>
</feature>
<dbReference type="EMBL" id="JAMXFA010000003">
    <property type="protein sequence ID" value="MCT7976732.1"/>
    <property type="molecule type" value="Genomic_DNA"/>
</dbReference>
<sequence>MIYDIYSLIGENCMTPNDGQKIYDKIHPQLVAGRPVELDFSKVKIFASPFFNFAIGQLLRDIQLNELNCLLKVSNLNLVGQQVLKQVIENSKRYYSDDKIREAVDAVMREQAESV</sequence>
<evidence type="ECO:0000313" key="2">
    <source>
        <dbReference type="EMBL" id="MCT7976732.1"/>
    </source>
</evidence>
<dbReference type="Proteomes" id="UP001525961">
    <property type="component" value="Unassembled WGS sequence"/>
</dbReference>
<dbReference type="RefSeq" id="WP_261234491.1">
    <property type="nucleotide sequence ID" value="NZ_JAMXFA010000003.1"/>
</dbReference>
<evidence type="ECO:0000259" key="1">
    <source>
        <dbReference type="Pfam" id="PF14213"/>
    </source>
</evidence>
<comment type="caution">
    <text evidence="2">The sequence shown here is derived from an EMBL/GenBank/DDBJ whole genome shotgun (WGS) entry which is preliminary data.</text>
</comment>